<feature type="domain" description="Beta-lactamase-related" evidence="2">
    <location>
        <begin position="24"/>
        <end position="342"/>
    </location>
</feature>
<organism evidence="3 4">
    <name type="scientific">Nocardiopsis changdeensis</name>
    <dbReference type="NCBI Taxonomy" id="2831969"/>
    <lineage>
        <taxon>Bacteria</taxon>
        <taxon>Bacillati</taxon>
        <taxon>Actinomycetota</taxon>
        <taxon>Actinomycetes</taxon>
        <taxon>Streptosporangiales</taxon>
        <taxon>Nocardiopsidaceae</taxon>
        <taxon>Nocardiopsis</taxon>
    </lineage>
</organism>
<gene>
    <name evidence="3" type="ORF">KGD84_06505</name>
</gene>
<name>A0ABX8BP07_9ACTN</name>
<accession>A0ABX8BP07</accession>
<dbReference type="Proteomes" id="UP000676079">
    <property type="component" value="Chromosome"/>
</dbReference>
<dbReference type="PANTHER" id="PTHR43283">
    <property type="entry name" value="BETA-LACTAMASE-RELATED"/>
    <property type="match status" value="1"/>
</dbReference>
<reference evidence="3 4" key="1">
    <citation type="submission" date="2021-05" db="EMBL/GenBank/DDBJ databases">
        <title>Direct Submission.</title>
        <authorList>
            <person name="Li K."/>
            <person name="Gao J."/>
        </authorList>
    </citation>
    <scope>NUCLEOTIDE SEQUENCE [LARGE SCALE GENOMIC DNA]</scope>
    <source>
        <strain evidence="3 4">Mg02</strain>
    </source>
</reference>
<keyword evidence="1" id="KW-0378">Hydrolase</keyword>
<dbReference type="Pfam" id="PF00144">
    <property type="entry name" value="Beta-lactamase"/>
    <property type="match status" value="1"/>
</dbReference>
<proteinExistence type="predicted"/>
<evidence type="ECO:0000259" key="2">
    <source>
        <dbReference type="Pfam" id="PF00144"/>
    </source>
</evidence>
<evidence type="ECO:0000313" key="3">
    <source>
        <dbReference type="EMBL" id="QUX23975.1"/>
    </source>
</evidence>
<evidence type="ECO:0000313" key="4">
    <source>
        <dbReference type="Proteomes" id="UP000676079"/>
    </source>
</evidence>
<evidence type="ECO:0000256" key="1">
    <source>
        <dbReference type="ARBA" id="ARBA00022801"/>
    </source>
</evidence>
<dbReference type="InterPro" id="IPR001466">
    <property type="entry name" value="Beta-lactam-related"/>
</dbReference>
<dbReference type="SUPFAM" id="SSF56601">
    <property type="entry name" value="beta-lactamase/transpeptidase-like"/>
    <property type="match status" value="1"/>
</dbReference>
<keyword evidence="4" id="KW-1185">Reference proteome</keyword>
<sequence>MTETPTARSSVWADTALATMRGALDRMVGDRRTPGGIIAAGTVGTTPGYAVSGTVSPGGTIAPEPSTLYDVASLTKVVATWPLFGDAASRALVDLDAPVSGYFPGFAEGEGGSVTPREILTHTSGLMPATRLDLYSGEARDVAEAILSEPLDSPGRHRYINRGFILLGLLLARAEGRPLYDLLDEFAHRLGLAGFQYGPLPRGEHVAPTEQRLVGGYPVHGVVHDENAHTLGGVAGHAGVFASAGALAEFARLLLAAHDGKGGLSALSGYIGESWRPATRVNASTSRGLAWLLSDGGLVYHHGFTGTSLYLDPNAGRYMVVLTNAIAYGRERLGLPELRRLAADQFA</sequence>
<dbReference type="Gene3D" id="3.40.710.10">
    <property type="entry name" value="DD-peptidase/beta-lactamase superfamily"/>
    <property type="match status" value="1"/>
</dbReference>
<dbReference type="PANTHER" id="PTHR43283:SF11">
    <property type="entry name" value="BETA-LACTAMASE-RELATED DOMAIN-CONTAINING PROTEIN"/>
    <property type="match status" value="1"/>
</dbReference>
<protein>
    <submittedName>
        <fullName evidence="3">Beta-lactamase family protein</fullName>
    </submittedName>
</protein>
<dbReference type="InterPro" id="IPR012338">
    <property type="entry name" value="Beta-lactam/transpept-like"/>
</dbReference>
<dbReference type="InterPro" id="IPR050789">
    <property type="entry name" value="Diverse_Enzym_Activities"/>
</dbReference>
<dbReference type="RefSeq" id="WP_220565232.1">
    <property type="nucleotide sequence ID" value="NZ_CP074133.1"/>
</dbReference>
<dbReference type="EMBL" id="CP074133">
    <property type="protein sequence ID" value="QUX23975.1"/>
    <property type="molecule type" value="Genomic_DNA"/>
</dbReference>